<evidence type="ECO:0000256" key="6">
    <source>
        <dbReference type="ARBA" id="ARBA00022989"/>
    </source>
</evidence>
<dbReference type="InterPro" id="IPR045584">
    <property type="entry name" value="Pilin-like"/>
</dbReference>
<evidence type="ECO:0000256" key="2">
    <source>
        <dbReference type="ARBA" id="ARBA00004241"/>
    </source>
</evidence>
<dbReference type="SUPFAM" id="SSF54523">
    <property type="entry name" value="Pili subunits"/>
    <property type="match status" value="1"/>
</dbReference>
<protein>
    <submittedName>
        <fullName evidence="11">Competence type IV pilus major pilin ComGC</fullName>
    </submittedName>
</protein>
<accession>A0ABU1A9S5</accession>
<evidence type="ECO:0000256" key="8">
    <source>
        <dbReference type="ARBA" id="ARBA00023287"/>
    </source>
</evidence>
<organism evidence="11 12">
    <name type="scientific">Lactiplantibacillus brownii</name>
    <dbReference type="NCBI Taxonomy" id="3069269"/>
    <lineage>
        <taxon>Bacteria</taxon>
        <taxon>Bacillati</taxon>
        <taxon>Bacillota</taxon>
        <taxon>Bacilli</taxon>
        <taxon>Lactobacillales</taxon>
        <taxon>Lactobacillaceae</taxon>
        <taxon>Lactiplantibacillus</taxon>
    </lineage>
</organism>
<evidence type="ECO:0000313" key="11">
    <source>
        <dbReference type="EMBL" id="MDQ7937677.1"/>
    </source>
</evidence>
<evidence type="ECO:0000313" key="12">
    <source>
        <dbReference type="Proteomes" id="UP001227831"/>
    </source>
</evidence>
<dbReference type="PANTHER" id="PTHR30093">
    <property type="entry name" value="GENERAL SECRETION PATHWAY PROTEIN G"/>
    <property type="match status" value="1"/>
</dbReference>
<sequence>MKRFKRLMLKTAAPRKGFTLIEMVIVLAIIALLMLIVVPNLNAQREKAGQKQQEALQEVVYNQAEMYLNDHPEAKGKVDIKTLKEAKYLNEKQANQAVNFDTSRPEANGNTNATQG</sequence>
<keyword evidence="5" id="KW-0812">Transmembrane</keyword>
<dbReference type="PROSITE" id="PS00409">
    <property type="entry name" value="PROKAR_NTER_METHYL"/>
    <property type="match status" value="1"/>
</dbReference>
<keyword evidence="7" id="KW-0472">Membrane</keyword>
<name>A0ABU1A9S5_9LACO</name>
<comment type="subcellular location">
    <subcellularLocation>
        <location evidence="1">Cell membrane</location>
        <topology evidence="1">Single-pass membrane protein</topology>
    </subcellularLocation>
    <subcellularLocation>
        <location evidence="2">Cell surface</location>
    </subcellularLocation>
</comment>
<evidence type="ECO:0000256" key="7">
    <source>
        <dbReference type="ARBA" id="ARBA00023136"/>
    </source>
</evidence>
<evidence type="ECO:0000256" key="1">
    <source>
        <dbReference type="ARBA" id="ARBA00004162"/>
    </source>
</evidence>
<evidence type="ECO:0000256" key="9">
    <source>
        <dbReference type="ARBA" id="ARBA00043982"/>
    </source>
</evidence>
<keyword evidence="12" id="KW-1185">Reference proteome</keyword>
<comment type="caution">
    <text evidence="11">The sequence shown here is derived from an EMBL/GenBank/DDBJ whole genome shotgun (WGS) entry which is preliminary data.</text>
</comment>
<dbReference type="InterPro" id="IPR016940">
    <property type="entry name" value="ComGC"/>
</dbReference>
<comment type="similarity">
    <text evidence="9">Belongs to the ComGC family.</text>
</comment>
<evidence type="ECO:0000256" key="3">
    <source>
        <dbReference type="ARBA" id="ARBA00022475"/>
    </source>
</evidence>
<dbReference type="NCBIfam" id="NF040999">
    <property type="entry name" value="pilin_ComGC"/>
    <property type="match status" value="1"/>
</dbReference>
<evidence type="ECO:0000256" key="5">
    <source>
        <dbReference type="ARBA" id="ARBA00022692"/>
    </source>
</evidence>
<keyword evidence="8" id="KW-0178">Competence</keyword>
<proteinExistence type="inferred from homology"/>
<dbReference type="InterPro" id="IPR012902">
    <property type="entry name" value="N_methyl_site"/>
</dbReference>
<dbReference type="RefSeq" id="WP_308703406.1">
    <property type="nucleotide sequence ID" value="NZ_JAVCWF010000001.1"/>
</dbReference>
<dbReference type="EMBL" id="JAVCWF010000001">
    <property type="protein sequence ID" value="MDQ7937677.1"/>
    <property type="molecule type" value="Genomic_DNA"/>
</dbReference>
<dbReference type="PANTHER" id="PTHR30093:SF2">
    <property type="entry name" value="TYPE II SECRETION SYSTEM PROTEIN H"/>
    <property type="match status" value="1"/>
</dbReference>
<keyword evidence="6" id="KW-1133">Transmembrane helix</keyword>
<keyword evidence="3" id="KW-1003">Cell membrane</keyword>
<evidence type="ECO:0000256" key="10">
    <source>
        <dbReference type="SAM" id="MobiDB-lite"/>
    </source>
</evidence>
<dbReference type="NCBIfam" id="TIGR02532">
    <property type="entry name" value="IV_pilin_GFxxxE"/>
    <property type="match status" value="1"/>
</dbReference>
<dbReference type="Proteomes" id="UP001227831">
    <property type="component" value="Unassembled WGS sequence"/>
</dbReference>
<keyword evidence="4" id="KW-0488">Methylation</keyword>
<dbReference type="PIRSF" id="PIRSF029928">
    <property type="entry name" value="Late_competence_ComGC"/>
    <property type="match status" value="1"/>
</dbReference>
<dbReference type="Gene3D" id="3.30.700.10">
    <property type="entry name" value="Glycoprotein, Type 4 Pilin"/>
    <property type="match status" value="1"/>
</dbReference>
<dbReference type="Pfam" id="PF07963">
    <property type="entry name" value="N_methyl"/>
    <property type="match status" value="1"/>
</dbReference>
<feature type="region of interest" description="Disordered" evidence="10">
    <location>
        <begin position="94"/>
        <end position="116"/>
    </location>
</feature>
<reference evidence="11 12" key="1">
    <citation type="journal article" date="2023" name="Int. J. Syst. Evol. Microbiol.">
        <title>Lactiplantibacillus brownii sp. nov., a novel psychrotolerant species isolated from sauerkraut.</title>
        <authorList>
            <person name="Heng Y.C."/>
            <person name="Silvaraju S."/>
            <person name="Lee J.K.Y."/>
            <person name="Kittelmann S."/>
        </authorList>
    </citation>
    <scope>NUCLEOTIDE SEQUENCE [LARGE SCALE GENOMIC DNA]</scope>
    <source>
        <strain evidence="11 12">WILCCON 0030</strain>
    </source>
</reference>
<evidence type="ECO:0000256" key="4">
    <source>
        <dbReference type="ARBA" id="ARBA00022481"/>
    </source>
</evidence>
<gene>
    <name evidence="11" type="primary">comGC</name>
    <name evidence="11" type="ORF">RA086_08655</name>
</gene>